<evidence type="ECO:0000256" key="5">
    <source>
        <dbReference type="PIRSR" id="PIRSR602401-1"/>
    </source>
</evidence>
<dbReference type="GO" id="GO:0016705">
    <property type="term" value="F:oxidoreductase activity, acting on paired donors, with incorporation or reduction of molecular oxygen"/>
    <property type="evidence" value="ECO:0007669"/>
    <property type="project" value="InterPro"/>
</dbReference>
<dbReference type="EMBL" id="MCGT01000011">
    <property type="protein sequence ID" value="ORX55728.1"/>
    <property type="molecule type" value="Genomic_DNA"/>
</dbReference>
<dbReference type="InterPro" id="IPR036396">
    <property type="entry name" value="Cyt_P450_sf"/>
</dbReference>
<comment type="cofactor">
    <cofactor evidence="1 5">
        <name>heme</name>
        <dbReference type="ChEBI" id="CHEBI:30413"/>
    </cofactor>
</comment>
<comment type="similarity">
    <text evidence="2 6">Belongs to the cytochrome P450 family.</text>
</comment>
<evidence type="ECO:0000256" key="3">
    <source>
        <dbReference type="ARBA" id="ARBA00022723"/>
    </source>
</evidence>
<dbReference type="PANTHER" id="PTHR24305:SF166">
    <property type="entry name" value="CYTOCHROME P450 12A4, MITOCHONDRIAL-RELATED"/>
    <property type="match status" value="1"/>
</dbReference>
<dbReference type="InterPro" id="IPR050121">
    <property type="entry name" value="Cytochrome_P450_monoxygenase"/>
</dbReference>
<dbReference type="PRINTS" id="PR00463">
    <property type="entry name" value="EP450I"/>
</dbReference>
<proteinExistence type="inferred from homology"/>
<evidence type="ECO:0000256" key="2">
    <source>
        <dbReference type="ARBA" id="ARBA00010617"/>
    </source>
</evidence>
<dbReference type="GO" id="GO:0004497">
    <property type="term" value="F:monooxygenase activity"/>
    <property type="evidence" value="ECO:0007669"/>
    <property type="project" value="UniProtKB-KW"/>
</dbReference>
<evidence type="ECO:0000256" key="1">
    <source>
        <dbReference type="ARBA" id="ARBA00001971"/>
    </source>
</evidence>
<dbReference type="Gene3D" id="1.10.630.10">
    <property type="entry name" value="Cytochrome P450"/>
    <property type="match status" value="1"/>
</dbReference>
<evidence type="ECO:0000256" key="4">
    <source>
        <dbReference type="ARBA" id="ARBA00023004"/>
    </source>
</evidence>
<dbReference type="PANTHER" id="PTHR24305">
    <property type="entry name" value="CYTOCHROME P450"/>
    <property type="match status" value="1"/>
</dbReference>
<dbReference type="InterPro" id="IPR002401">
    <property type="entry name" value="Cyt_P450_E_grp-I"/>
</dbReference>
<dbReference type="InterPro" id="IPR001128">
    <property type="entry name" value="Cyt_P450"/>
</dbReference>
<dbReference type="PRINTS" id="PR00385">
    <property type="entry name" value="P450"/>
</dbReference>
<dbReference type="CDD" id="cd11070">
    <property type="entry name" value="CYP56-like"/>
    <property type="match status" value="1"/>
</dbReference>
<dbReference type="GO" id="GO:0020037">
    <property type="term" value="F:heme binding"/>
    <property type="evidence" value="ECO:0007669"/>
    <property type="project" value="InterPro"/>
</dbReference>
<dbReference type="Pfam" id="PF00067">
    <property type="entry name" value="p450"/>
    <property type="match status" value="1"/>
</dbReference>
<protein>
    <submittedName>
        <fullName evidence="7">Cytochrome P-450 cyp509A1</fullName>
    </submittedName>
</protein>
<feature type="binding site" description="axial binding residue" evidence="5">
    <location>
        <position position="413"/>
    </location>
    <ligand>
        <name>heme</name>
        <dbReference type="ChEBI" id="CHEBI:30413"/>
    </ligand>
    <ligandPart>
        <name>Fe</name>
        <dbReference type="ChEBI" id="CHEBI:18248"/>
    </ligandPart>
</feature>
<sequence>MVKKETLPELYESLFKPLTVQGHGVYVREEGSGWVVHISQPQAAKQILLKADMFPKSQRNLLKGTLFNYFLGTENIVTTTGHEWKKHRLIVNPAFHRSSPVKLFGELAKQMFTLWETKNPESTFTVDFGNWMERFTLDVIGQAGFGFEFDAMANENNYWTQVYNKLINDSRRPLYLMFPILDRHLSWLIPSRRAAFQNADKFLGMLKQIIEHKRKTLKSIDMDAMDECDKDLLTLMIESQLRGEGQLTDTELLNNLAIFFLAGHDTTAIALSSAVYWLARHPHIQEKARQEVNAVLFPDGSLPDEDVVPTLENTKQFIYLNQVIKEALRLGGPATQLGTPREAQKEFELAGTGVMMPKGTMFTVNIFELHHNPELWEDPYTFNPDRFEAGGAAEQNAGNGLAWTPFSNGTRQCVGMNMSLVEQRVTLAMLLRHYDISLPKDSIHRHGPVMKGGFQFKQANLQIEFKKRF</sequence>
<keyword evidence="5 6" id="KW-0349">Heme</keyword>
<keyword evidence="4 5" id="KW-0408">Iron</keyword>
<dbReference type="STRING" id="101127.A0A1X2GK42"/>
<keyword evidence="3 5" id="KW-0479">Metal-binding</keyword>
<dbReference type="GO" id="GO:0005506">
    <property type="term" value="F:iron ion binding"/>
    <property type="evidence" value="ECO:0007669"/>
    <property type="project" value="InterPro"/>
</dbReference>
<name>A0A1X2GK42_9FUNG</name>
<accession>A0A1X2GK42</accession>
<dbReference type="InterPro" id="IPR017972">
    <property type="entry name" value="Cyt_P450_CS"/>
</dbReference>
<dbReference type="SUPFAM" id="SSF48264">
    <property type="entry name" value="Cytochrome P450"/>
    <property type="match status" value="1"/>
</dbReference>
<organism evidence="7 8">
    <name type="scientific">Hesseltinella vesiculosa</name>
    <dbReference type="NCBI Taxonomy" id="101127"/>
    <lineage>
        <taxon>Eukaryota</taxon>
        <taxon>Fungi</taxon>
        <taxon>Fungi incertae sedis</taxon>
        <taxon>Mucoromycota</taxon>
        <taxon>Mucoromycotina</taxon>
        <taxon>Mucoromycetes</taxon>
        <taxon>Mucorales</taxon>
        <taxon>Cunninghamellaceae</taxon>
        <taxon>Hesseltinella</taxon>
    </lineage>
</organism>
<keyword evidence="6" id="KW-0560">Oxidoreductase</keyword>
<reference evidence="7 8" key="1">
    <citation type="submission" date="2016-07" db="EMBL/GenBank/DDBJ databases">
        <title>Pervasive Adenine N6-methylation of Active Genes in Fungi.</title>
        <authorList>
            <consortium name="DOE Joint Genome Institute"/>
            <person name="Mondo S.J."/>
            <person name="Dannebaum R.O."/>
            <person name="Kuo R.C."/>
            <person name="Labutti K."/>
            <person name="Haridas S."/>
            <person name="Kuo A."/>
            <person name="Salamov A."/>
            <person name="Ahrendt S.R."/>
            <person name="Lipzen A."/>
            <person name="Sullivan W."/>
            <person name="Andreopoulos W.B."/>
            <person name="Clum A."/>
            <person name="Lindquist E."/>
            <person name="Daum C."/>
            <person name="Ramamoorthy G.K."/>
            <person name="Gryganskyi A."/>
            <person name="Culley D."/>
            <person name="Magnuson J.K."/>
            <person name="James T.Y."/>
            <person name="O'Malley M.A."/>
            <person name="Stajich J.E."/>
            <person name="Spatafora J.W."/>
            <person name="Visel A."/>
            <person name="Grigoriev I.V."/>
        </authorList>
    </citation>
    <scope>NUCLEOTIDE SEQUENCE [LARGE SCALE GENOMIC DNA]</scope>
    <source>
        <strain evidence="7 8">NRRL 3301</strain>
    </source>
</reference>
<dbReference type="OrthoDB" id="1470350at2759"/>
<gene>
    <name evidence="7" type="ORF">DM01DRAFT_1285751</name>
</gene>
<evidence type="ECO:0000256" key="6">
    <source>
        <dbReference type="RuleBase" id="RU000461"/>
    </source>
</evidence>
<keyword evidence="6" id="KW-0503">Monooxygenase</keyword>
<comment type="caution">
    <text evidence="7">The sequence shown here is derived from an EMBL/GenBank/DDBJ whole genome shotgun (WGS) entry which is preliminary data.</text>
</comment>
<dbReference type="AlphaFoldDB" id="A0A1X2GK42"/>
<keyword evidence="8" id="KW-1185">Reference proteome</keyword>
<evidence type="ECO:0000313" key="8">
    <source>
        <dbReference type="Proteomes" id="UP000242146"/>
    </source>
</evidence>
<dbReference type="PROSITE" id="PS00086">
    <property type="entry name" value="CYTOCHROME_P450"/>
    <property type="match status" value="1"/>
</dbReference>
<evidence type="ECO:0000313" key="7">
    <source>
        <dbReference type="EMBL" id="ORX55728.1"/>
    </source>
</evidence>
<dbReference type="Proteomes" id="UP000242146">
    <property type="component" value="Unassembled WGS sequence"/>
</dbReference>